<dbReference type="Gene3D" id="3.20.20.70">
    <property type="entry name" value="Aldolase class I"/>
    <property type="match status" value="1"/>
</dbReference>
<evidence type="ECO:0000256" key="3">
    <source>
        <dbReference type="ARBA" id="ARBA00023277"/>
    </source>
</evidence>
<organism evidence="6 7">
    <name type="scientific">Aspergillus parasiticus</name>
    <dbReference type="NCBI Taxonomy" id="5067"/>
    <lineage>
        <taxon>Eukaryota</taxon>
        <taxon>Fungi</taxon>
        <taxon>Dikarya</taxon>
        <taxon>Ascomycota</taxon>
        <taxon>Pezizomycotina</taxon>
        <taxon>Eurotiomycetes</taxon>
        <taxon>Eurotiomycetidae</taxon>
        <taxon>Eurotiales</taxon>
        <taxon>Aspergillaceae</taxon>
        <taxon>Aspergillus</taxon>
        <taxon>Aspergillus subgen. Circumdati</taxon>
    </lineage>
</organism>
<evidence type="ECO:0000313" key="6">
    <source>
        <dbReference type="EMBL" id="KAB8203178.1"/>
    </source>
</evidence>
<dbReference type="OMA" id="AGWSNEV"/>
<dbReference type="PANTHER" id="PTHR31268:SF32">
    <property type="entry name" value="GALACTINOL--SUCROSE GALACTOSYLTRANSFERASE 2-RELATED"/>
    <property type="match status" value="1"/>
</dbReference>
<feature type="region of interest" description="Disordered" evidence="5">
    <location>
        <begin position="1"/>
        <end position="23"/>
    </location>
</feature>
<accession>A0A5N6DDR6</accession>
<evidence type="ECO:0000313" key="7">
    <source>
        <dbReference type="Proteomes" id="UP000326532"/>
    </source>
</evidence>
<dbReference type="EMBL" id="ML734994">
    <property type="protein sequence ID" value="KAB8203178.1"/>
    <property type="molecule type" value="Genomic_DNA"/>
</dbReference>
<keyword evidence="3" id="KW-0119">Carbohydrate metabolism</keyword>
<dbReference type="InterPro" id="IPR013785">
    <property type="entry name" value="Aldolase_TIM"/>
</dbReference>
<proteinExistence type="inferred from homology"/>
<sequence>MQINTGNKPKTAGVGAGSDRSQSRTQFIRPAQMSLFSRITCFPPLGQVTCPQRIQQALSSGEDDTVRFTVVIESSHSLPEQPWEAQIWHNITNPEWSAFPLQQSSSPVVTLMNKTESEYKFYRHVFCGEILLPSHGGCAQFTVRYRVSQDSDWQWVNQQQNTKDGELVFTAKGPEQENINLAQLSLTSAKEGFGKYFDGISNHLEVESRKSEAPGSTLWHISGNVGPAKDSQPGITNVVLGMPSRTILYFALVRVWTPWLGPRHGRGKFRLTEDAILCSFLRDDGEHVVLLAVSGINNVLTVLGSGDNGEVVIKSHNDNTTASSLQVLVSAAANFEVAISAVIYEARKLVRPYSAETTDRIPTPVSPPGDDVVLVEKDAEAQWLSEWYDGLTYCTWNGLGQDLTEEKIFNALDTLKSHGINISNLIIDDNWQTLDNEGDSQFKRRWKQFEANPDAFPRGLKKAIEAIRRKHPNIQHIGVWHALLGYWGGISPDGDIAKNFKTKEVKIKDPAAGGPIAKAFEKQLLLAIDPDDIQRFYDEFYSYLASTGVDAVKTDAQFFLDLLKDPEDRRKFTRAYQDAWSISSLRYFGTKAISCMSMFPQAIFNSQLPTNKPTIPLRNSDDFFPEVPASHTWHVFCNAHNALLTRYLNVLPDWDMFQTSHPYASFHAAARCVSGGPIHITDEPGHHNISLINEITAPTTQGTTVILRPSLVGRTIDMYHDYNAGQVLRVGTYTGWARTGRGILGLFNVSENRRTSLVSLQEFPGIHDDYDMKYIVRSHTSGIITDLIQPIDRNALLGVVLEDKGWEILTAYPTQAFILKRKNSSDTSEPNPTHAAVLGLLGKMTGAAAIVSSDIYVEANGRLRFDISLKALGTLGIYISDLPDWSIENDFMVTILGYPVPRKAVWKEGDDEKSKVLAVDILTAWREMKLKPGWSNEVIVQVFLG</sequence>
<dbReference type="AlphaFoldDB" id="A0A5N6DDR6"/>
<comment type="similarity">
    <text evidence="2">Belongs to the glycosyl hydrolases 36 family.</text>
</comment>
<protein>
    <submittedName>
        <fullName evidence="6">Uncharacterized protein</fullName>
    </submittedName>
</protein>
<dbReference type="InterPro" id="IPR017853">
    <property type="entry name" value="GH"/>
</dbReference>
<evidence type="ECO:0000256" key="1">
    <source>
        <dbReference type="ARBA" id="ARBA00001255"/>
    </source>
</evidence>
<dbReference type="GO" id="GO:0004557">
    <property type="term" value="F:alpha-galactosidase activity"/>
    <property type="evidence" value="ECO:0007669"/>
    <property type="project" value="UniProtKB-EC"/>
</dbReference>
<gene>
    <name evidence="6" type="ORF">BDV34DRAFT_199670</name>
</gene>
<dbReference type="GO" id="GO:0047274">
    <property type="term" value="F:galactinol-sucrose galactosyltransferase activity"/>
    <property type="evidence" value="ECO:0007669"/>
    <property type="project" value="UniProtKB-EC"/>
</dbReference>
<comment type="catalytic activity">
    <reaction evidence="4">
        <text>alpha-D-galactosyl-(1-&gt;3)-1D-myo-inositol + sucrose = raffinose + myo-inositol</text>
        <dbReference type="Rhea" id="RHEA:20161"/>
        <dbReference type="ChEBI" id="CHEBI:16634"/>
        <dbReference type="ChEBI" id="CHEBI:17268"/>
        <dbReference type="ChEBI" id="CHEBI:17505"/>
        <dbReference type="ChEBI" id="CHEBI:17992"/>
        <dbReference type="EC" id="2.4.1.82"/>
    </reaction>
</comment>
<evidence type="ECO:0000256" key="2">
    <source>
        <dbReference type="ARBA" id="ARBA00007240"/>
    </source>
</evidence>
<dbReference type="Proteomes" id="UP000326532">
    <property type="component" value="Unassembled WGS sequence"/>
</dbReference>
<dbReference type="VEuPathDB" id="FungiDB:BDV34DRAFT_199670"/>
<comment type="catalytic activity">
    <reaction evidence="1">
        <text>Hydrolysis of terminal, non-reducing alpha-D-galactose residues in alpha-D-galactosides, including galactose oligosaccharides, galactomannans and galactolipids.</text>
        <dbReference type="EC" id="3.2.1.22"/>
    </reaction>
</comment>
<dbReference type="PANTHER" id="PTHR31268">
    <property type="match status" value="1"/>
</dbReference>
<evidence type="ECO:0000256" key="4">
    <source>
        <dbReference type="ARBA" id="ARBA00049426"/>
    </source>
</evidence>
<name>A0A5N6DDR6_ASPPA</name>
<dbReference type="Pfam" id="PF05691">
    <property type="entry name" value="Raffinose_syn"/>
    <property type="match status" value="1"/>
</dbReference>
<evidence type="ECO:0000256" key="5">
    <source>
        <dbReference type="SAM" id="MobiDB-lite"/>
    </source>
</evidence>
<dbReference type="InterPro" id="IPR008811">
    <property type="entry name" value="Glycosyl_hydrolases_36"/>
</dbReference>
<dbReference type="SUPFAM" id="SSF51445">
    <property type="entry name" value="(Trans)glycosidases"/>
    <property type="match status" value="1"/>
</dbReference>
<keyword evidence="7" id="KW-1185">Reference proteome</keyword>
<reference evidence="6 7" key="1">
    <citation type="submission" date="2019-04" db="EMBL/GenBank/DDBJ databases">
        <title>Fungal friends and foes A comparative genomics study of 23 Aspergillus species from section Flavi.</title>
        <authorList>
            <consortium name="DOE Joint Genome Institute"/>
            <person name="Kjaerbolling I."/>
            <person name="Vesth T.C."/>
            <person name="Frisvad J.C."/>
            <person name="Nybo J.L."/>
            <person name="Theobald S."/>
            <person name="Kildgaard S."/>
            <person name="Petersen T.I."/>
            <person name="Kuo A."/>
            <person name="Sato A."/>
            <person name="Lyhne E.K."/>
            <person name="Kogle M.E."/>
            <person name="Wiebenga A."/>
            <person name="Kun R.S."/>
            <person name="Lubbers R.J."/>
            <person name="Makela M.R."/>
            <person name="Barry K."/>
            <person name="Chovatia M."/>
            <person name="Clum A."/>
            <person name="Daum C."/>
            <person name="Haridas S."/>
            <person name="He G."/>
            <person name="LaButti K."/>
            <person name="Lipzen A."/>
            <person name="Mondo S."/>
            <person name="Pangilinan J."/>
            <person name="Riley R."/>
            <person name="Salamov A."/>
            <person name="Simmons B.A."/>
            <person name="Magnuson J.K."/>
            <person name="Henrissat B."/>
            <person name="Mortensen U.H."/>
            <person name="Larsen T.O."/>
            <person name="De vries R.P."/>
            <person name="Grigoriev I.V."/>
            <person name="Machida M."/>
            <person name="Baker S.E."/>
            <person name="Andersen M.R."/>
        </authorList>
    </citation>
    <scope>NUCLEOTIDE SEQUENCE [LARGE SCALE GENOMIC DNA]</scope>
    <source>
        <strain evidence="6 7">CBS 117618</strain>
    </source>
</reference>
<dbReference type="FunFam" id="3.20.20.70:FF:000222">
    <property type="entry name" value="Raffinose synthase Sip1 protein"/>
    <property type="match status" value="1"/>
</dbReference>